<comment type="caution">
    <text evidence="3">The sequence shown here is derived from an EMBL/GenBank/DDBJ whole genome shotgun (WGS) entry which is preliminary data.</text>
</comment>
<evidence type="ECO:0000313" key="3">
    <source>
        <dbReference type="EMBL" id="MBL0706656.1"/>
    </source>
</evidence>
<dbReference type="Pfam" id="PF02371">
    <property type="entry name" value="Transposase_20"/>
    <property type="match status" value="1"/>
</dbReference>
<dbReference type="RefSeq" id="WP_189695343.1">
    <property type="nucleotide sequence ID" value="NZ_BNCM01000024.1"/>
</dbReference>
<dbReference type="EMBL" id="JAERRC010000034">
    <property type="protein sequence ID" value="MBL0706656.1"/>
    <property type="molecule type" value="Genomic_DNA"/>
</dbReference>
<dbReference type="InterPro" id="IPR047650">
    <property type="entry name" value="Transpos_IS110"/>
</dbReference>
<dbReference type="NCBIfam" id="NF033542">
    <property type="entry name" value="transpos_IS110"/>
    <property type="match status" value="1"/>
</dbReference>
<dbReference type="Pfam" id="PF01548">
    <property type="entry name" value="DEDD_Tnp_IS110"/>
    <property type="match status" value="1"/>
</dbReference>
<dbReference type="InterPro" id="IPR003346">
    <property type="entry name" value="Transposase_20"/>
</dbReference>
<accession>A0ABS1K4Q1</accession>
<reference evidence="3 4" key="1">
    <citation type="submission" date="2021-01" db="EMBL/GenBank/DDBJ databases">
        <title>Genome public.</title>
        <authorList>
            <person name="Liu C."/>
            <person name="Sun Q."/>
        </authorList>
    </citation>
    <scope>NUCLEOTIDE SEQUENCE [LARGE SCALE GENOMIC DNA]</scope>
    <source>
        <strain evidence="3 4">JC656</strain>
    </source>
</reference>
<evidence type="ECO:0000313" key="4">
    <source>
        <dbReference type="Proteomes" id="UP000639051"/>
    </source>
</evidence>
<feature type="domain" description="Transposase IS116/IS110/IS902 C-terminal" evidence="2">
    <location>
        <begin position="266"/>
        <end position="351"/>
    </location>
</feature>
<dbReference type="Proteomes" id="UP000639051">
    <property type="component" value="Unassembled WGS sequence"/>
</dbReference>
<feature type="domain" description="Transposase IS110-like N-terminal" evidence="1">
    <location>
        <begin position="5"/>
        <end position="159"/>
    </location>
</feature>
<proteinExistence type="predicted"/>
<name>A0ABS1K4Q1_9MICC</name>
<evidence type="ECO:0000259" key="2">
    <source>
        <dbReference type="Pfam" id="PF02371"/>
    </source>
</evidence>
<evidence type="ECO:0000259" key="1">
    <source>
        <dbReference type="Pfam" id="PF01548"/>
    </source>
</evidence>
<gene>
    <name evidence="3" type="ORF">JJE72_14270</name>
</gene>
<dbReference type="InterPro" id="IPR002525">
    <property type="entry name" value="Transp_IS110-like_N"/>
</dbReference>
<organism evidence="3 4">
    <name type="scientific">Sinomonas cellulolyticus</name>
    <dbReference type="NCBI Taxonomy" id="2801916"/>
    <lineage>
        <taxon>Bacteria</taxon>
        <taxon>Bacillati</taxon>
        <taxon>Actinomycetota</taxon>
        <taxon>Actinomycetes</taxon>
        <taxon>Micrococcales</taxon>
        <taxon>Micrococcaceae</taxon>
        <taxon>Sinomonas</taxon>
    </lineage>
</organism>
<dbReference type="PANTHER" id="PTHR33055">
    <property type="entry name" value="TRANSPOSASE FOR INSERTION SEQUENCE ELEMENT IS1111A"/>
    <property type="match status" value="1"/>
</dbReference>
<sequence>MQVWAGVDAGKTGHHCVAIDTDGTRLLSRKVRNDEEDLTSLIAEVNALGTDVVWATDLNRGGASLMIALLHAHGQRLMYIPGRTVHHASRLYRGDGKTDAKDAAVIADQARMRHDLQPLRTGDEVSADLRILTARRADIAEDRTRAINRLRATLLEYFPALEAAFDYSRSKAALTLLTRHSTPDGIRRCGQSRLQAWLKKQGARSSAAVAEAAVAAARRQHTVVPGQGAGALAVAGLAKEVLRIQDELAGLDALIAERAAEHPHTEVITSMPGFGPLLAAEFLAATGGDLGMFENADRLAAVAGLAPVPRDSGKITGNHRRPQRYDRRLLRVFYLAALSSLKSSPESRAYFDRKRVEGKTHVQAILCLARRRVNVLWAMLRDRSAYAPPGQALVIPAAA</sequence>
<protein>
    <submittedName>
        <fullName evidence="3">IS110 family transposase</fullName>
    </submittedName>
</protein>
<keyword evidence="4" id="KW-1185">Reference proteome</keyword>
<dbReference type="PANTHER" id="PTHR33055:SF3">
    <property type="entry name" value="PUTATIVE TRANSPOSASE FOR IS117-RELATED"/>
    <property type="match status" value="1"/>
</dbReference>